<keyword evidence="9" id="KW-1185">Reference proteome</keyword>
<comment type="caution">
    <text evidence="8">The sequence shown here is derived from an EMBL/GenBank/DDBJ whole genome shotgun (WGS) entry which is preliminary data.</text>
</comment>
<dbReference type="InterPro" id="IPR001444">
    <property type="entry name" value="Flag_bb_rod_N"/>
</dbReference>
<evidence type="ECO:0000256" key="3">
    <source>
        <dbReference type="ARBA" id="ARBA00014376"/>
    </source>
</evidence>
<dbReference type="PIRSF" id="PIRSF002889">
    <property type="entry name" value="Rod_FlgB"/>
    <property type="match status" value="1"/>
</dbReference>
<dbReference type="PATRIC" id="fig|267850.7.peg.1021"/>
<dbReference type="GO" id="GO:0030694">
    <property type="term" value="C:bacterial-type flagellum basal body, rod"/>
    <property type="evidence" value="ECO:0007669"/>
    <property type="project" value="InterPro"/>
</dbReference>
<dbReference type="InterPro" id="IPR006300">
    <property type="entry name" value="FlgB"/>
</dbReference>
<evidence type="ECO:0000256" key="4">
    <source>
        <dbReference type="ARBA" id="ARBA00023143"/>
    </source>
</evidence>
<dbReference type="OrthoDB" id="9788334at2"/>
<evidence type="ECO:0000313" key="8">
    <source>
        <dbReference type="EMBL" id="KDE40435.1"/>
    </source>
</evidence>
<gene>
    <name evidence="8" type="ORF">ADINL_1027</name>
</gene>
<reference evidence="8 9" key="1">
    <citation type="journal article" date="2005" name="Int. J. Syst. Evol. Microbiol.">
        <title>Nitrincola lacisaponensis gen. nov., sp. nov., a novel alkaliphilic bacterium isolated from an alkaline, saline lake.</title>
        <authorList>
            <person name="Dimitriu P.A."/>
            <person name="Shukla S.K."/>
            <person name="Conradt J."/>
            <person name="Marquez M.C."/>
            <person name="Ventosa A."/>
            <person name="Maglia A."/>
            <person name="Peyton B.M."/>
            <person name="Pinkart H.C."/>
            <person name="Mormile M.R."/>
        </authorList>
    </citation>
    <scope>NUCLEOTIDE SEQUENCE [LARGE SCALE GENOMIC DNA]</scope>
    <source>
        <strain evidence="8 9">4CA</strain>
    </source>
</reference>
<feature type="domain" description="Flagellar basal body rod protein N-terminal" evidence="7">
    <location>
        <begin position="11"/>
        <end position="39"/>
    </location>
</feature>
<dbReference type="Proteomes" id="UP000027318">
    <property type="component" value="Unassembled WGS sequence"/>
</dbReference>
<proteinExistence type="inferred from homology"/>
<dbReference type="PROSITE" id="PS00588">
    <property type="entry name" value="FLAGELLA_BB_ROD"/>
    <property type="match status" value="1"/>
</dbReference>
<evidence type="ECO:0000256" key="6">
    <source>
        <dbReference type="PIRNR" id="PIRNR002889"/>
    </source>
</evidence>
<dbReference type="GO" id="GO:0071978">
    <property type="term" value="P:bacterial-type flagellum-dependent swarming motility"/>
    <property type="evidence" value="ECO:0007669"/>
    <property type="project" value="TreeGrafter"/>
</dbReference>
<dbReference type="AlphaFoldDB" id="A0A063Y5L5"/>
<dbReference type="NCBIfam" id="TIGR01396">
    <property type="entry name" value="FlgB"/>
    <property type="match status" value="1"/>
</dbReference>
<keyword evidence="8" id="KW-0969">Cilium</keyword>
<dbReference type="PANTHER" id="PTHR30435:SF12">
    <property type="entry name" value="FLAGELLAR BASAL BODY ROD PROTEIN FLGB"/>
    <property type="match status" value="1"/>
</dbReference>
<evidence type="ECO:0000256" key="2">
    <source>
        <dbReference type="ARBA" id="ARBA00009677"/>
    </source>
</evidence>
<dbReference type="RefSeq" id="WP_036544571.1">
    <property type="nucleotide sequence ID" value="NZ_JMSZ01000016.1"/>
</dbReference>
<evidence type="ECO:0000313" key="9">
    <source>
        <dbReference type="Proteomes" id="UP000027318"/>
    </source>
</evidence>
<comment type="subunit">
    <text evidence="6">The basal body constitutes a major portion of the flagellar organelle and consists of a number of rings mounted on a central rod.</text>
</comment>
<sequence length="134" mass="14513">MAFSFDSALGIHADALVLRARRAEILANNIANADTPNFKARDIDFASVLEGVNAGQASPLKLSTTHAGHKAQIADPDFAADLMFRIPNQPAVDGNTVEVQEEMARYTDNALRYQASFEFLNSKFSGLTKAIKGE</sequence>
<dbReference type="InterPro" id="IPR019776">
    <property type="entry name" value="Flagellar_basal_body_rod_CS"/>
</dbReference>
<name>A0A063Y5L5_9GAMM</name>
<keyword evidence="8" id="KW-0282">Flagellum</keyword>
<evidence type="ECO:0000259" key="7">
    <source>
        <dbReference type="Pfam" id="PF00460"/>
    </source>
</evidence>
<keyword evidence="4 6" id="KW-0975">Bacterial flagellum</keyword>
<organism evidence="8 9">
    <name type="scientific">Nitrincola lacisaponensis</name>
    <dbReference type="NCBI Taxonomy" id="267850"/>
    <lineage>
        <taxon>Bacteria</taxon>
        <taxon>Pseudomonadati</taxon>
        <taxon>Pseudomonadota</taxon>
        <taxon>Gammaproteobacteria</taxon>
        <taxon>Oceanospirillales</taxon>
        <taxon>Oceanospirillaceae</taxon>
        <taxon>Nitrincola</taxon>
    </lineage>
</organism>
<evidence type="ECO:0000256" key="1">
    <source>
        <dbReference type="ARBA" id="ARBA00004117"/>
    </source>
</evidence>
<keyword evidence="8" id="KW-0966">Cell projection</keyword>
<protein>
    <recommendedName>
        <fullName evidence="3 6">Flagellar basal body rod protein FlgB</fullName>
    </recommendedName>
</protein>
<comment type="function">
    <text evidence="5 6">Structural component of flagellum, the bacterial motility apparatus. Part of the rod structure of flagellar basal body.</text>
</comment>
<dbReference type="PANTHER" id="PTHR30435">
    <property type="entry name" value="FLAGELLAR PROTEIN"/>
    <property type="match status" value="1"/>
</dbReference>
<comment type="subcellular location">
    <subcellularLocation>
        <location evidence="1 6">Bacterial flagellum basal body</location>
    </subcellularLocation>
</comment>
<evidence type="ECO:0000256" key="5">
    <source>
        <dbReference type="ARBA" id="ARBA00024934"/>
    </source>
</evidence>
<comment type="similarity">
    <text evidence="2 6">Belongs to the flagella basal body rod proteins family.</text>
</comment>
<dbReference type="Pfam" id="PF00460">
    <property type="entry name" value="Flg_bb_rod"/>
    <property type="match status" value="1"/>
</dbReference>
<dbReference type="STRING" id="267850.ADINL_1027"/>
<dbReference type="EMBL" id="JMSZ01000016">
    <property type="protein sequence ID" value="KDE40435.1"/>
    <property type="molecule type" value="Genomic_DNA"/>
</dbReference>
<accession>A0A063Y5L5</accession>